<sequence length="191" mass="20111">MGKGGSTEIRETSQEKAAAEVALEQWKLYRQELRPFEDLFIQKVGELNAEGRYDRLAGEVNLGYQQAFGHARKQTADALSASGVDPGSGKFRAALRDSVSDQVVGQIDTVNRGQSSQQESHIAGLQDVAAIGSGQKADTLGGFNDIAGAAQSRAASDAYTHINDRLALGGAVGTGIGIATRSYGTPEKKDA</sequence>
<dbReference type="Proteomes" id="UP000001485">
    <property type="component" value="Chromosome"/>
</dbReference>
<proteinExistence type="predicted"/>
<dbReference type="EMBL" id="CP001600">
    <property type="protein sequence ID" value="ACR69171.2"/>
    <property type="molecule type" value="Genomic_DNA"/>
</dbReference>
<accession>C5BA50</accession>
<dbReference type="AlphaFoldDB" id="C5BA50"/>
<reference evidence="1 2" key="2">
    <citation type="journal article" date="2012" name="J. Bacteriol.">
        <title>Genome Sequence of Edwardsiella ictaluri 93-146, a Strain Associated with a Natural Channel Catfish Outbreak of Enteric Septicemia of Catfish.</title>
        <authorList>
            <person name="Williams M.L."/>
            <person name="Gillaspy A.F."/>
            <person name="Dyer D.W."/>
            <person name="Thune R.L."/>
            <person name="Waldbieser G.C."/>
            <person name="Schuster S.C."/>
            <person name="Gipson J."/>
            <person name="Zaitshik J."/>
            <person name="Landry C."/>
            <person name="Banes M.M."/>
            <person name="Lawrence M.L."/>
        </authorList>
    </citation>
    <scope>NUCLEOTIDE SEQUENCE [LARGE SCALE GENOMIC DNA]</scope>
    <source>
        <strain evidence="1 2">93-146</strain>
    </source>
</reference>
<dbReference type="PATRIC" id="fig|634503.3.peg.1782"/>
<gene>
    <name evidence="1" type="ordered locus">NT01EI_1995</name>
</gene>
<dbReference type="HOGENOM" id="CLU_110652_0_0_6"/>
<evidence type="ECO:0000313" key="1">
    <source>
        <dbReference type="EMBL" id="ACR69171.2"/>
    </source>
</evidence>
<dbReference type="OrthoDB" id="5864828at2"/>
<organism evidence="1 2">
    <name type="scientific">Edwardsiella ictaluri (strain 93-146)</name>
    <dbReference type="NCBI Taxonomy" id="634503"/>
    <lineage>
        <taxon>Bacteria</taxon>
        <taxon>Pseudomonadati</taxon>
        <taxon>Pseudomonadota</taxon>
        <taxon>Gammaproteobacteria</taxon>
        <taxon>Enterobacterales</taxon>
        <taxon>Hafniaceae</taxon>
        <taxon>Edwardsiella</taxon>
    </lineage>
</organism>
<name>C5BA50_EDWI9</name>
<protein>
    <submittedName>
        <fullName evidence="1">Uncharacterized protein</fullName>
    </submittedName>
</protein>
<reference evidence="2" key="1">
    <citation type="submission" date="2009-03" db="EMBL/GenBank/DDBJ databases">
        <title>Complete genome sequence of Edwardsiella ictaluri 93-146.</title>
        <authorList>
            <person name="Williams M.L."/>
            <person name="Gillaspy A.F."/>
            <person name="Dyer D.W."/>
            <person name="Thune R.L."/>
            <person name="Waldbieser G.C."/>
            <person name="Schuster S.C."/>
            <person name="Gipson J."/>
            <person name="Zaitshik J."/>
            <person name="Landry C."/>
            <person name="Lawrence M.L."/>
        </authorList>
    </citation>
    <scope>NUCLEOTIDE SEQUENCE [LARGE SCALE GENOMIC DNA]</scope>
    <source>
        <strain evidence="2">93-146</strain>
    </source>
</reference>
<dbReference type="KEGG" id="eic:NT01EI_1995"/>
<evidence type="ECO:0000313" key="2">
    <source>
        <dbReference type="Proteomes" id="UP000001485"/>
    </source>
</evidence>